<dbReference type="Pfam" id="PF22564">
    <property type="entry name" value="HAAS"/>
    <property type="match status" value="1"/>
</dbReference>
<keyword evidence="1" id="KW-1133">Transmembrane helix</keyword>
<evidence type="ECO:0008006" key="4">
    <source>
        <dbReference type="Google" id="ProtNLM"/>
    </source>
</evidence>
<organism evidence="2 3">
    <name type="scientific">Anaeromicropila populeti</name>
    <dbReference type="NCBI Taxonomy" id="37658"/>
    <lineage>
        <taxon>Bacteria</taxon>
        <taxon>Bacillati</taxon>
        <taxon>Bacillota</taxon>
        <taxon>Clostridia</taxon>
        <taxon>Lachnospirales</taxon>
        <taxon>Lachnospiraceae</taxon>
        <taxon>Anaeromicropila</taxon>
    </lineage>
</organism>
<dbReference type="AlphaFoldDB" id="A0A1I6K0Z8"/>
<name>A0A1I6K0Z8_9FIRM</name>
<gene>
    <name evidence="2" type="ORF">SAMN05661086_02176</name>
</gene>
<protein>
    <recommendedName>
        <fullName evidence="4">DUF1700 domain-containing protein</fullName>
    </recommendedName>
</protein>
<dbReference type="EMBL" id="FOYZ01000007">
    <property type="protein sequence ID" value="SFR84909.1"/>
    <property type="molecule type" value="Genomic_DNA"/>
</dbReference>
<accession>A0A1I6K0Z8</accession>
<keyword evidence="3" id="KW-1185">Reference proteome</keyword>
<dbReference type="STRING" id="37658.SAMN05661086_02176"/>
<keyword evidence="1" id="KW-0472">Membrane</keyword>
<evidence type="ECO:0000256" key="1">
    <source>
        <dbReference type="SAM" id="Phobius"/>
    </source>
</evidence>
<keyword evidence="1" id="KW-0812">Transmembrane</keyword>
<feature type="transmembrane region" description="Helical" evidence="1">
    <location>
        <begin position="148"/>
        <end position="166"/>
    </location>
</feature>
<feature type="transmembrane region" description="Helical" evidence="1">
    <location>
        <begin position="124"/>
        <end position="142"/>
    </location>
</feature>
<dbReference type="Proteomes" id="UP000199659">
    <property type="component" value="Unassembled WGS sequence"/>
</dbReference>
<reference evidence="2 3" key="1">
    <citation type="submission" date="2016-10" db="EMBL/GenBank/DDBJ databases">
        <authorList>
            <person name="de Groot N.N."/>
        </authorList>
    </citation>
    <scope>NUCLEOTIDE SEQUENCE [LARGE SCALE GENOMIC DNA]</scope>
    <source>
        <strain evidence="2 3">743A</strain>
    </source>
</reference>
<dbReference type="RefSeq" id="WP_177214683.1">
    <property type="nucleotide sequence ID" value="NZ_FOYZ01000007.1"/>
</dbReference>
<evidence type="ECO:0000313" key="3">
    <source>
        <dbReference type="Proteomes" id="UP000199659"/>
    </source>
</evidence>
<sequence length="169" mass="19998">MNKEEFLKQLRETLQDEMPSHIVDGHIKYYSDYIESCKMKQESEENIVNQIGDPRLIAKTIIDTYKMSGRYKYGGWKQNRNNAYEEVKYEEYEGEEGTGRSSKPRAKGGSEINKNRFFERMRRIITYVAFILVLVIVIKFAVQLLFSVILPIILIYLLIKVFLGVWKRR</sequence>
<evidence type="ECO:0000313" key="2">
    <source>
        <dbReference type="EMBL" id="SFR84909.1"/>
    </source>
</evidence>
<proteinExistence type="predicted"/>